<proteinExistence type="predicted"/>
<sequence>MALTIFFGLMNVGAINAYVIYNANMKRLQKETVERRHFLKDLALGLVMPQIQKRSSITTLPRFIRSKMFQILGKEEITERS</sequence>
<name>A0A922MNT5_SPOEX</name>
<organism evidence="1 2">
    <name type="scientific">Spodoptera exigua</name>
    <name type="common">Beet armyworm</name>
    <name type="synonym">Noctua fulgens</name>
    <dbReference type="NCBI Taxonomy" id="7107"/>
    <lineage>
        <taxon>Eukaryota</taxon>
        <taxon>Metazoa</taxon>
        <taxon>Ecdysozoa</taxon>
        <taxon>Arthropoda</taxon>
        <taxon>Hexapoda</taxon>
        <taxon>Insecta</taxon>
        <taxon>Pterygota</taxon>
        <taxon>Neoptera</taxon>
        <taxon>Endopterygota</taxon>
        <taxon>Lepidoptera</taxon>
        <taxon>Glossata</taxon>
        <taxon>Ditrysia</taxon>
        <taxon>Noctuoidea</taxon>
        <taxon>Noctuidae</taxon>
        <taxon>Amphipyrinae</taxon>
        <taxon>Spodoptera</taxon>
    </lineage>
</organism>
<evidence type="ECO:0000313" key="1">
    <source>
        <dbReference type="EMBL" id="KAH9639774.1"/>
    </source>
</evidence>
<accession>A0A922MNT5</accession>
<protein>
    <submittedName>
        <fullName evidence="1">Uncharacterized protein</fullName>
    </submittedName>
</protein>
<reference evidence="1" key="1">
    <citation type="journal article" date="2021" name="G3 (Bethesda)">
        <title>Genome and transcriptome analysis of the beet armyworm Spodoptera exigua reveals targets for pest control. .</title>
        <authorList>
            <person name="Simon S."/>
            <person name="Breeschoten T."/>
            <person name="Jansen H.J."/>
            <person name="Dirks R.P."/>
            <person name="Schranz M.E."/>
            <person name="Ros V.I.D."/>
        </authorList>
    </citation>
    <scope>NUCLEOTIDE SEQUENCE</scope>
    <source>
        <strain evidence="1">TB_SE_WUR_2020</strain>
    </source>
</reference>
<dbReference type="EMBL" id="JACEFF010000307">
    <property type="protein sequence ID" value="KAH9639774.1"/>
    <property type="molecule type" value="Genomic_DNA"/>
</dbReference>
<dbReference type="Proteomes" id="UP000814243">
    <property type="component" value="Unassembled WGS sequence"/>
</dbReference>
<comment type="caution">
    <text evidence="1">The sequence shown here is derived from an EMBL/GenBank/DDBJ whole genome shotgun (WGS) entry which is preliminary data.</text>
</comment>
<dbReference type="AlphaFoldDB" id="A0A922MNT5"/>
<evidence type="ECO:0000313" key="2">
    <source>
        <dbReference type="Proteomes" id="UP000814243"/>
    </source>
</evidence>
<gene>
    <name evidence="1" type="ORF">HF086_016355</name>
</gene>